<dbReference type="PANTHER" id="PTHR43249">
    <property type="entry name" value="UDP-N-ACETYL-2-AMINO-2-DEOXY-D-GLUCURONATE OXIDASE"/>
    <property type="match status" value="1"/>
</dbReference>
<feature type="domain" description="Gfo/Idh/MocA-like oxidoreductase N-terminal" evidence="1">
    <location>
        <begin position="2"/>
        <end position="108"/>
    </location>
</feature>
<organism evidence="3 4">
    <name type="scientific">Hwanghaeella grinnelliae</name>
    <dbReference type="NCBI Taxonomy" id="2500179"/>
    <lineage>
        <taxon>Bacteria</taxon>
        <taxon>Pseudomonadati</taxon>
        <taxon>Pseudomonadota</taxon>
        <taxon>Alphaproteobacteria</taxon>
        <taxon>Rhodospirillales</taxon>
        <taxon>Rhodospirillaceae</taxon>
        <taxon>Hwanghaeella</taxon>
    </lineage>
</organism>
<evidence type="ECO:0000259" key="1">
    <source>
        <dbReference type="Pfam" id="PF01408"/>
    </source>
</evidence>
<dbReference type="AlphaFoldDB" id="A0A437QYV3"/>
<protein>
    <submittedName>
        <fullName evidence="3">Gfo/Idh/MocA family oxidoreductase</fullName>
    </submittedName>
</protein>
<dbReference type="EMBL" id="SADE01000001">
    <property type="protein sequence ID" value="RVU39687.1"/>
    <property type="molecule type" value="Genomic_DNA"/>
</dbReference>
<evidence type="ECO:0000313" key="3">
    <source>
        <dbReference type="EMBL" id="RVU39687.1"/>
    </source>
</evidence>
<sequence length="331" mass="35746">MAAKPHMKSFQDLAGEVSVRGVFSRRPEARAAFCADWDVPEATSIDDMLQDSALHGLLIMTPPNAREELVAKAAAAGKHILMEKPVERTTEAAKRIVETCDQAGVTLGIVFQHRFRAGSLALRRLIDEGQLGRLASAYLVVPWWRPQSYYDEPGRGTYERDGGGVLISQAIHSMDLLLSLTGPVASVQAMAGQSGLQKFEAEDFVGAGMRFANGANGGLIATVTRYPGEPEFMALNFENASTKITGGTLEVDWRDGRSETFGEQTSTGGGADPMDFPHDWHKAVIEDFLAAARAGRQPQSNGHTALEVHKLIDGLIASSNEGRRIDLGAQE</sequence>
<dbReference type="Proteomes" id="UP000287447">
    <property type="component" value="Unassembled WGS sequence"/>
</dbReference>
<gene>
    <name evidence="3" type="ORF">EOI86_00595</name>
</gene>
<keyword evidence="4" id="KW-1185">Reference proteome</keyword>
<dbReference type="PANTHER" id="PTHR43249:SF1">
    <property type="entry name" value="D-GLUCOSIDE 3-DEHYDROGENASE"/>
    <property type="match status" value="1"/>
</dbReference>
<dbReference type="SUPFAM" id="SSF51735">
    <property type="entry name" value="NAD(P)-binding Rossmann-fold domains"/>
    <property type="match status" value="1"/>
</dbReference>
<dbReference type="InterPro" id="IPR055170">
    <property type="entry name" value="GFO_IDH_MocA-like_dom"/>
</dbReference>
<comment type="caution">
    <text evidence="3">The sequence shown here is derived from an EMBL/GenBank/DDBJ whole genome shotgun (WGS) entry which is preliminary data.</text>
</comment>
<dbReference type="SUPFAM" id="SSF55347">
    <property type="entry name" value="Glyceraldehyde-3-phosphate dehydrogenase-like, C-terminal domain"/>
    <property type="match status" value="1"/>
</dbReference>
<dbReference type="InterPro" id="IPR036291">
    <property type="entry name" value="NAD(P)-bd_dom_sf"/>
</dbReference>
<proteinExistence type="predicted"/>
<dbReference type="Pfam" id="PF22725">
    <property type="entry name" value="GFO_IDH_MocA_C3"/>
    <property type="match status" value="1"/>
</dbReference>
<dbReference type="InterPro" id="IPR052515">
    <property type="entry name" value="Gfo/Idh/MocA_Oxidoreductase"/>
</dbReference>
<dbReference type="Gene3D" id="3.30.360.10">
    <property type="entry name" value="Dihydrodipicolinate Reductase, domain 2"/>
    <property type="match status" value="1"/>
</dbReference>
<evidence type="ECO:0000313" key="4">
    <source>
        <dbReference type="Proteomes" id="UP000287447"/>
    </source>
</evidence>
<accession>A0A437QYV3</accession>
<name>A0A437QYV3_9PROT</name>
<dbReference type="Pfam" id="PF01408">
    <property type="entry name" value="GFO_IDH_MocA"/>
    <property type="match status" value="1"/>
</dbReference>
<dbReference type="GO" id="GO:0000166">
    <property type="term" value="F:nucleotide binding"/>
    <property type="evidence" value="ECO:0007669"/>
    <property type="project" value="InterPro"/>
</dbReference>
<reference evidence="4" key="1">
    <citation type="submission" date="2019-01" db="EMBL/GenBank/DDBJ databases">
        <title>Gri0909 isolated from a small marine red alga.</title>
        <authorList>
            <person name="Kim J."/>
            <person name="Jeong S.E."/>
            <person name="Jeon C.O."/>
        </authorList>
    </citation>
    <scope>NUCLEOTIDE SEQUENCE [LARGE SCALE GENOMIC DNA]</scope>
    <source>
        <strain evidence="4">Gri0909</strain>
    </source>
</reference>
<feature type="domain" description="GFO/IDH/MocA-like oxidoreductase" evidence="2">
    <location>
        <begin position="121"/>
        <end position="232"/>
    </location>
</feature>
<dbReference type="Gene3D" id="3.40.50.720">
    <property type="entry name" value="NAD(P)-binding Rossmann-like Domain"/>
    <property type="match status" value="1"/>
</dbReference>
<evidence type="ECO:0000259" key="2">
    <source>
        <dbReference type="Pfam" id="PF22725"/>
    </source>
</evidence>
<dbReference type="InterPro" id="IPR000683">
    <property type="entry name" value="Gfo/Idh/MocA-like_OxRdtase_N"/>
</dbReference>
<dbReference type="OrthoDB" id="9781031at2"/>